<protein>
    <recommendedName>
        <fullName evidence="4 7">Signal peptidase I</fullName>
        <ecNumber evidence="3 7">3.4.21.89</ecNumber>
    </recommendedName>
</protein>
<evidence type="ECO:0000256" key="4">
    <source>
        <dbReference type="ARBA" id="ARBA00019232"/>
    </source>
</evidence>
<dbReference type="PANTHER" id="PTHR43390">
    <property type="entry name" value="SIGNAL PEPTIDASE I"/>
    <property type="match status" value="1"/>
</dbReference>
<evidence type="ECO:0000256" key="7">
    <source>
        <dbReference type="RuleBase" id="RU362042"/>
    </source>
</evidence>
<organism evidence="9 10">
    <name type="scientific">Synoicihabitans lomoniglobus</name>
    <dbReference type="NCBI Taxonomy" id="2909285"/>
    <lineage>
        <taxon>Bacteria</taxon>
        <taxon>Pseudomonadati</taxon>
        <taxon>Verrucomicrobiota</taxon>
        <taxon>Opitutia</taxon>
        <taxon>Opitutales</taxon>
        <taxon>Opitutaceae</taxon>
        <taxon>Synoicihabitans</taxon>
    </lineage>
</organism>
<evidence type="ECO:0000256" key="6">
    <source>
        <dbReference type="PIRSR" id="PIRSR600223-1"/>
    </source>
</evidence>
<gene>
    <name evidence="9" type="primary">lepB</name>
    <name evidence="9" type="ORF">PXH66_14200</name>
</gene>
<evidence type="ECO:0000259" key="8">
    <source>
        <dbReference type="Pfam" id="PF10502"/>
    </source>
</evidence>
<keyword evidence="5 7" id="KW-0378">Hydrolase</keyword>
<evidence type="ECO:0000313" key="9">
    <source>
        <dbReference type="EMBL" id="WED63488.1"/>
    </source>
</evidence>
<dbReference type="EMBL" id="CP119075">
    <property type="protein sequence ID" value="WED63488.1"/>
    <property type="molecule type" value="Genomic_DNA"/>
</dbReference>
<dbReference type="NCBIfam" id="TIGR02227">
    <property type="entry name" value="sigpep_I_bact"/>
    <property type="match status" value="1"/>
</dbReference>
<dbReference type="Pfam" id="PF10502">
    <property type="entry name" value="Peptidase_S26"/>
    <property type="match status" value="1"/>
</dbReference>
<dbReference type="RefSeq" id="WP_330929134.1">
    <property type="nucleotide sequence ID" value="NZ_CP119075.1"/>
</dbReference>
<sequence>MKRASFDSVRDHFFAVARQQWRAWRGYVIFFAFVWVPLRSSVVDYSPVPTGSMNPTILEGDVVWVNKLAYGLRVPLTQIHLATWSEPRRGDIIVVLLPEDQTRLVKRVVGVPGDTIELRDNHLILNSAPVDYGPPTQDYGATIARRFRPHAAFAEEQLAGVSHPVMGLTVVSAPHRNAGPVTVPLDRYFLMGDSRDNSHDSRVYGFAHREAVLGKAEGVLASLDINDTYLPRWSRFFSALR</sequence>
<feature type="transmembrane region" description="Helical" evidence="7">
    <location>
        <begin position="21"/>
        <end position="38"/>
    </location>
</feature>
<feature type="active site" evidence="6">
    <location>
        <position position="106"/>
    </location>
</feature>
<dbReference type="CDD" id="cd06530">
    <property type="entry name" value="S26_SPase_I"/>
    <property type="match status" value="1"/>
</dbReference>
<dbReference type="PRINTS" id="PR00727">
    <property type="entry name" value="LEADERPTASE"/>
</dbReference>
<dbReference type="GO" id="GO:0009003">
    <property type="term" value="F:signal peptidase activity"/>
    <property type="evidence" value="ECO:0007669"/>
    <property type="project" value="UniProtKB-EC"/>
</dbReference>
<keyword evidence="7" id="KW-0812">Transmembrane</keyword>
<feature type="active site" evidence="6">
    <location>
        <position position="52"/>
    </location>
</feature>
<name>A0AAE9ZVZ0_9BACT</name>
<dbReference type="PROSITE" id="PS00760">
    <property type="entry name" value="SPASE_I_2"/>
    <property type="match status" value="1"/>
</dbReference>
<accession>A0AAE9ZVZ0</accession>
<dbReference type="Proteomes" id="UP001218638">
    <property type="component" value="Chromosome"/>
</dbReference>
<keyword evidence="7" id="KW-1133">Transmembrane helix</keyword>
<dbReference type="KEGG" id="slom:PXH66_14200"/>
<dbReference type="Gene3D" id="2.10.109.10">
    <property type="entry name" value="Umud Fragment, subunit A"/>
    <property type="match status" value="1"/>
</dbReference>
<comment type="catalytic activity">
    <reaction evidence="1 7">
        <text>Cleavage of hydrophobic, N-terminal signal or leader sequences from secreted and periplasmic proteins.</text>
        <dbReference type="EC" id="3.4.21.89"/>
    </reaction>
</comment>
<dbReference type="GO" id="GO:0016020">
    <property type="term" value="C:membrane"/>
    <property type="evidence" value="ECO:0007669"/>
    <property type="project" value="UniProtKB-SubCell"/>
</dbReference>
<feature type="domain" description="Peptidase S26" evidence="8">
    <location>
        <begin position="27"/>
        <end position="218"/>
    </location>
</feature>
<evidence type="ECO:0000256" key="5">
    <source>
        <dbReference type="ARBA" id="ARBA00022801"/>
    </source>
</evidence>
<keyword evidence="10" id="KW-1185">Reference proteome</keyword>
<dbReference type="InterPro" id="IPR036286">
    <property type="entry name" value="LexA/Signal_pep-like_sf"/>
</dbReference>
<evidence type="ECO:0000256" key="1">
    <source>
        <dbReference type="ARBA" id="ARBA00000677"/>
    </source>
</evidence>
<evidence type="ECO:0000313" key="10">
    <source>
        <dbReference type="Proteomes" id="UP001218638"/>
    </source>
</evidence>
<comment type="similarity">
    <text evidence="2 7">Belongs to the peptidase S26 family.</text>
</comment>
<keyword evidence="7" id="KW-0645">Protease</keyword>
<reference evidence="9" key="1">
    <citation type="submission" date="2023-03" db="EMBL/GenBank/DDBJ databases">
        <title>Lomoglobus Profundus gen. nov., sp. nov., a novel member of the phylum Verrucomicrobia, isolated from deep-marine sediment of South China Sea.</title>
        <authorList>
            <person name="Ahmad T."/>
            <person name="Ishaq S.E."/>
            <person name="Wang F."/>
        </authorList>
    </citation>
    <scope>NUCLEOTIDE SEQUENCE</scope>
    <source>
        <strain evidence="9">LMO-M01</strain>
    </source>
</reference>
<dbReference type="GO" id="GO:0006465">
    <property type="term" value="P:signal peptide processing"/>
    <property type="evidence" value="ECO:0007669"/>
    <property type="project" value="InterPro"/>
</dbReference>
<dbReference type="InterPro" id="IPR000223">
    <property type="entry name" value="Pept_S26A_signal_pept_1"/>
</dbReference>
<dbReference type="EC" id="3.4.21.89" evidence="3 7"/>
<dbReference type="GO" id="GO:0004252">
    <property type="term" value="F:serine-type endopeptidase activity"/>
    <property type="evidence" value="ECO:0007669"/>
    <property type="project" value="InterPro"/>
</dbReference>
<evidence type="ECO:0000256" key="2">
    <source>
        <dbReference type="ARBA" id="ARBA00009370"/>
    </source>
</evidence>
<dbReference type="SUPFAM" id="SSF51306">
    <property type="entry name" value="LexA/Signal peptidase"/>
    <property type="match status" value="1"/>
</dbReference>
<proteinExistence type="inferred from homology"/>
<comment type="subcellular location">
    <subcellularLocation>
        <location evidence="7">Membrane</location>
        <topology evidence="7">Single-pass type II membrane protein</topology>
    </subcellularLocation>
</comment>
<dbReference type="AlphaFoldDB" id="A0AAE9ZVZ0"/>
<dbReference type="InterPro" id="IPR019757">
    <property type="entry name" value="Pept_S26A_signal_pept_1_Lys-AS"/>
</dbReference>
<evidence type="ECO:0000256" key="3">
    <source>
        <dbReference type="ARBA" id="ARBA00013208"/>
    </source>
</evidence>
<dbReference type="PANTHER" id="PTHR43390:SF1">
    <property type="entry name" value="CHLOROPLAST PROCESSING PEPTIDASE"/>
    <property type="match status" value="1"/>
</dbReference>
<keyword evidence="7" id="KW-0472">Membrane</keyword>
<dbReference type="InterPro" id="IPR019533">
    <property type="entry name" value="Peptidase_S26"/>
</dbReference>